<sequence>MNKNNKVVMKKDSRIFVAGHNGLVGSSIVASLKEQGFHNIICKTRAELNLLDSVATERFFATQGIEFVFLAAAKVGGILANSMYRADFIYENLTLQNNVIFNSYKFKVKKLLFLGSSCIYPKNSPQPMKEEYLLTGELEYTNEPYAIAKIAGFNMCESFNLQYGTNFLAIAPTNLYGNNDNFNLLNSHVLPALIRKFHLAKLLKQGKKDCVYKNLMQDCAKDKDECDTLLQQLLIKQDSVGIWGSGKPRREFLHSKDMADASVYIMQNVDFCDLTNNKENVHNTHINVGYGSDISIADLANLVKNIVGYDGDIVFDTTKPDGTFQKLIDSSKLNSLGFTPKISLEQGIASVYQHYLQKYNG</sequence>
<keyword evidence="3 5" id="KW-0560">Oxidoreductase</keyword>
<feature type="binding site" evidence="5">
    <location>
        <position position="149"/>
    </location>
    <ligand>
        <name>NADP(+)</name>
        <dbReference type="ChEBI" id="CHEBI:58349"/>
    </ligand>
</feature>
<dbReference type="InterPro" id="IPR001509">
    <property type="entry name" value="Epimerase_deHydtase"/>
</dbReference>
<keyword evidence="5" id="KW-0511">Multifunctional enzyme</keyword>
<keyword evidence="2 5" id="KW-0521">NADP</keyword>
<feature type="domain" description="NAD-dependent epimerase/dehydratase" evidence="6">
    <location>
        <begin position="230"/>
        <end position="270"/>
    </location>
</feature>
<accession>A0ABQ0D4D9</accession>
<dbReference type="HAMAP" id="MF_00956">
    <property type="entry name" value="GDP_fucose_synth"/>
    <property type="match status" value="1"/>
</dbReference>
<evidence type="ECO:0000256" key="4">
    <source>
        <dbReference type="ARBA" id="ARBA00023235"/>
    </source>
</evidence>
<feature type="binding site" evidence="5">
    <location>
        <begin position="172"/>
        <end position="175"/>
    </location>
    <ligand>
        <name>NADP(+)</name>
        <dbReference type="ChEBI" id="CHEBI:58349"/>
    </ligand>
</feature>
<dbReference type="Pfam" id="PF01370">
    <property type="entry name" value="Epimerase"/>
    <property type="match status" value="2"/>
</dbReference>
<dbReference type="EC" id="1.1.1.271" evidence="5"/>
<comment type="catalytic activity">
    <reaction evidence="5">
        <text>GDP-beta-L-fucose + NADP(+) = GDP-4-dehydro-alpha-D-rhamnose + NADPH + H(+)</text>
        <dbReference type="Rhea" id="RHEA:18885"/>
        <dbReference type="ChEBI" id="CHEBI:15378"/>
        <dbReference type="ChEBI" id="CHEBI:57273"/>
        <dbReference type="ChEBI" id="CHEBI:57783"/>
        <dbReference type="ChEBI" id="CHEBI:57964"/>
        <dbReference type="ChEBI" id="CHEBI:58349"/>
        <dbReference type="EC" id="1.1.1.271"/>
    </reaction>
</comment>
<evidence type="ECO:0000256" key="1">
    <source>
        <dbReference type="ARBA" id="ARBA00005959"/>
    </source>
</evidence>
<comment type="similarity">
    <text evidence="1 5">Belongs to the NAD(P)-dependent epimerase/dehydratase family. Fucose synthase subfamily.</text>
</comment>
<comment type="pathway">
    <text evidence="5">Nucleotide-sugar biosynthesis; GDP-L-fucose biosynthesis via de novo pathway; GDP-L-fucose from GDP-alpha-D-mannose: step 2/2.</text>
</comment>
<proteinExistence type="inferred from homology"/>
<evidence type="ECO:0000313" key="7">
    <source>
        <dbReference type="EMBL" id="GAB0173080.1"/>
    </source>
</evidence>
<evidence type="ECO:0000259" key="6">
    <source>
        <dbReference type="Pfam" id="PF01370"/>
    </source>
</evidence>
<feature type="site" description="Important for catalytic activity" evidence="5">
    <location>
        <position position="116"/>
    </location>
</feature>
<feature type="binding site" evidence="5">
    <location>
        <begin position="114"/>
        <end position="117"/>
    </location>
    <ligand>
        <name>NADP(+)</name>
        <dbReference type="ChEBI" id="CHEBI:58349"/>
    </ligand>
</feature>
<keyword evidence="4 5" id="KW-0413">Isomerase</keyword>
<dbReference type="SUPFAM" id="SSF51735">
    <property type="entry name" value="NAD(P)-binding Rossmann-fold domains"/>
    <property type="match status" value="1"/>
</dbReference>
<feature type="binding site" evidence="5">
    <location>
        <position position="188"/>
    </location>
    <ligand>
        <name>NADP(+)</name>
        <dbReference type="ChEBI" id="CHEBI:58349"/>
    </ligand>
</feature>
<dbReference type="EMBL" id="BAAFHN010000022">
    <property type="protein sequence ID" value="GAB0173080.1"/>
    <property type="molecule type" value="Genomic_DNA"/>
</dbReference>
<reference evidence="7 8" key="1">
    <citation type="submission" date="2024-06" db="EMBL/GenBank/DDBJ databases">
        <title>Draft genome sequence of Helicobacter trogontum NHP16-4001.</title>
        <authorList>
            <person name="Rimbara E."/>
            <person name="Suzuki M."/>
        </authorList>
    </citation>
    <scope>NUCLEOTIDE SEQUENCE [LARGE SCALE GENOMIC DNA]</scope>
    <source>
        <strain evidence="7 8">NHP16-4001</strain>
    </source>
</reference>
<feature type="binding site" evidence="5">
    <location>
        <position position="250"/>
    </location>
    <ligand>
        <name>substrate</name>
    </ligand>
</feature>
<evidence type="ECO:0000256" key="3">
    <source>
        <dbReference type="ARBA" id="ARBA00023002"/>
    </source>
</evidence>
<dbReference type="CDD" id="cd05239">
    <property type="entry name" value="GDP_FS_SDR_e"/>
    <property type="match status" value="1"/>
</dbReference>
<feature type="active site" description="Proton donor/acceptor" evidence="5">
    <location>
        <position position="145"/>
    </location>
</feature>
<feature type="binding site" evidence="5">
    <location>
        <position position="321"/>
    </location>
    <ligand>
        <name>substrate</name>
    </ligand>
</feature>
<dbReference type="PANTHER" id="PTHR43238">
    <property type="entry name" value="GDP-L-FUCOSE SYNTHASE"/>
    <property type="match status" value="1"/>
</dbReference>
<dbReference type="Proteomes" id="UP001562457">
    <property type="component" value="Unassembled WGS sequence"/>
</dbReference>
<gene>
    <name evidence="5" type="primary">fcl</name>
    <name evidence="7" type="ORF">NHP164001_10960</name>
</gene>
<dbReference type="InterPro" id="IPR028614">
    <property type="entry name" value="GDP_fucose/colitose_synth"/>
</dbReference>
<dbReference type="Gene3D" id="3.40.50.720">
    <property type="entry name" value="NAD(P)-binding Rossmann-like Domain"/>
    <property type="match status" value="2"/>
</dbReference>
<name>A0ABQ0D4D9_9HELI</name>
<feature type="binding site" evidence="5">
    <location>
        <position position="196"/>
    </location>
    <ligand>
        <name>substrate</name>
    </ligand>
</feature>
<evidence type="ECO:0000313" key="8">
    <source>
        <dbReference type="Proteomes" id="UP001562457"/>
    </source>
</evidence>
<evidence type="ECO:0000256" key="2">
    <source>
        <dbReference type="ARBA" id="ARBA00022857"/>
    </source>
</evidence>
<dbReference type="Gene3D" id="3.90.25.10">
    <property type="entry name" value="UDP-galactose 4-epimerase, domain 1"/>
    <property type="match status" value="2"/>
</dbReference>
<organism evidence="7 8">
    <name type="scientific">Helicobacter trogontum</name>
    <dbReference type="NCBI Taxonomy" id="50960"/>
    <lineage>
        <taxon>Bacteria</taxon>
        <taxon>Pseudomonadati</taxon>
        <taxon>Campylobacterota</taxon>
        <taxon>Epsilonproteobacteria</taxon>
        <taxon>Campylobacterales</taxon>
        <taxon>Helicobacteraceae</taxon>
        <taxon>Helicobacter</taxon>
    </lineage>
</organism>
<feature type="binding site" evidence="5">
    <location>
        <position position="243"/>
    </location>
    <ligand>
        <name>substrate</name>
    </ligand>
</feature>
<evidence type="ECO:0000256" key="5">
    <source>
        <dbReference type="HAMAP-Rule" id="MF_00956"/>
    </source>
</evidence>
<feature type="site" description="Important for catalytic activity" evidence="5">
    <location>
        <position position="118"/>
    </location>
</feature>
<protein>
    <recommendedName>
        <fullName evidence="5">GDP-L-fucose synthase</fullName>
        <ecNumber evidence="5">1.1.1.271</ecNumber>
    </recommendedName>
    <alternativeName>
        <fullName evidence="5">GDP-4-keto-6-deoxy-D-mannose-3,5-epimerase-4-reductase</fullName>
    </alternativeName>
</protein>
<dbReference type="PANTHER" id="PTHR43238:SF1">
    <property type="entry name" value="GDP-L-FUCOSE SYNTHASE"/>
    <property type="match status" value="1"/>
</dbReference>
<comment type="caution">
    <text evidence="7">The sequence shown here is derived from an EMBL/GenBank/DDBJ whole genome shotgun (WGS) entry which is preliminary data.</text>
</comment>
<feature type="domain" description="NAD-dependent epimerase/dehydratase" evidence="6">
    <location>
        <begin position="15"/>
        <end position="201"/>
    </location>
</feature>
<keyword evidence="8" id="KW-1185">Reference proteome</keyword>
<comment type="function">
    <text evidence="5">Catalyzes the two-step NADP-dependent conversion of GDP-4-dehydro-6-deoxy-D-mannose to GDP-fucose, involving an epimerase and a reductase reaction.</text>
</comment>
<dbReference type="InterPro" id="IPR036291">
    <property type="entry name" value="NAD(P)-bd_dom_sf"/>
</dbReference>
<feature type="binding site" evidence="5">
    <location>
        <begin position="19"/>
        <end position="25"/>
    </location>
    <ligand>
        <name>NADP(+)</name>
        <dbReference type="ChEBI" id="CHEBI:58349"/>
    </ligand>
</feature>